<keyword evidence="2 5" id="KW-0812">Transmembrane</keyword>
<accession>A0A2T0UGA9</accession>
<feature type="transmembrane region" description="Helical" evidence="5">
    <location>
        <begin position="106"/>
        <end position="127"/>
    </location>
</feature>
<feature type="transmembrane region" description="Helical" evidence="5">
    <location>
        <begin position="57"/>
        <end position="77"/>
    </location>
</feature>
<gene>
    <name evidence="7" type="ORF">B0I28_108292</name>
</gene>
<evidence type="ECO:0000256" key="5">
    <source>
        <dbReference type="SAM" id="Phobius"/>
    </source>
</evidence>
<evidence type="ECO:0000256" key="2">
    <source>
        <dbReference type="ARBA" id="ARBA00022692"/>
    </source>
</evidence>
<keyword evidence="8" id="KW-1185">Reference proteome</keyword>
<evidence type="ECO:0000313" key="7">
    <source>
        <dbReference type="EMBL" id="PRY56981.1"/>
    </source>
</evidence>
<evidence type="ECO:0000256" key="3">
    <source>
        <dbReference type="ARBA" id="ARBA00022989"/>
    </source>
</evidence>
<dbReference type="Proteomes" id="UP000238176">
    <property type="component" value="Unassembled WGS sequence"/>
</dbReference>
<evidence type="ECO:0000259" key="6">
    <source>
        <dbReference type="Pfam" id="PF01061"/>
    </source>
</evidence>
<dbReference type="GO" id="GO:0140359">
    <property type="term" value="F:ABC-type transporter activity"/>
    <property type="evidence" value="ECO:0007669"/>
    <property type="project" value="InterPro"/>
</dbReference>
<dbReference type="InterPro" id="IPR013525">
    <property type="entry name" value="ABC2_TM"/>
</dbReference>
<feature type="transmembrane region" description="Helical" evidence="5">
    <location>
        <begin position="174"/>
        <end position="194"/>
    </location>
</feature>
<dbReference type="AlphaFoldDB" id="A0A2T0UGA9"/>
<comment type="subcellular location">
    <subcellularLocation>
        <location evidence="1">Membrane</location>
        <topology evidence="1">Multi-pass membrane protein</topology>
    </subcellularLocation>
</comment>
<feature type="transmembrane region" description="Helical" evidence="5">
    <location>
        <begin position="28"/>
        <end position="50"/>
    </location>
</feature>
<dbReference type="GO" id="GO:0016020">
    <property type="term" value="C:membrane"/>
    <property type="evidence" value="ECO:0007669"/>
    <property type="project" value="UniProtKB-SubCell"/>
</dbReference>
<dbReference type="RefSeq" id="WP_106365747.1">
    <property type="nucleotide sequence ID" value="NZ_PVTJ01000008.1"/>
</dbReference>
<comment type="caution">
    <text evidence="7">The sequence shown here is derived from an EMBL/GenBank/DDBJ whole genome shotgun (WGS) entry which is preliminary data.</text>
</comment>
<proteinExistence type="predicted"/>
<dbReference type="EMBL" id="PVTJ01000008">
    <property type="protein sequence ID" value="PRY56981.1"/>
    <property type="molecule type" value="Genomic_DNA"/>
</dbReference>
<keyword evidence="3 5" id="KW-1133">Transmembrane helix</keyword>
<feature type="transmembrane region" description="Helical" evidence="5">
    <location>
        <begin position="83"/>
        <end position="101"/>
    </location>
</feature>
<dbReference type="PANTHER" id="PTHR43229">
    <property type="entry name" value="NODULATION PROTEIN J"/>
    <property type="match status" value="1"/>
</dbReference>
<evidence type="ECO:0000313" key="8">
    <source>
        <dbReference type="Proteomes" id="UP000238176"/>
    </source>
</evidence>
<sequence length="263" mass="27687">MNAIAVLRQTMWSGWTDLRSVYTPTTWAFGWMVRVLCQVVFYSTLGALLGDAERARFLLVGAAVFIAVNETMMASASTTWERFSGTLSLLAAAPAGMVVVLAARSWFWVASGTLSSSIALLALAPFFGLRLGLGDSLAAVALILLTALTNYAVGLCCGSLSLRFHRLRNVFSNIALLTMTAVCGVMVPASFWPAGLQWFAAAFPASHALEAVRLAIADAPAAAVLAEAALAAGTSAVWLALAATALGWFQTDARRTGSIDFGD</sequence>
<organism evidence="7 8">
    <name type="scientific">Glycomyces artemisiae</name>
    <dbReference type="NCBI Taxonomy" id="1076443"/>
    <lineage>
        <taxon>Bacteria</taxon>
        <taxon>Bacillati</taxon>
        <taxon>Actinomycetota</taxon>
        <taxon>Actinomycetes</taxon>
        <taxon>Glycomycetales</taxon>
        <taxon>Glycomycetaceae</taxon>
        <taxon>Glycomyces</taxon>
    </lineage>
</organism>
<protein>
    <submittedName>
        <fullName evidence="7">ABC-2 type transport system permease protein</fullName>
    </submittedName>
</protein>
<dbReference type="InterPro" id="IPR051784">
    <property type="entry name" value="Nod_factor_ABC_transporter"/>
</dbReference>
<evidence type="ECO:0000256" key="4">
    <source>
        <dbReference type="ARBA" id="ARBA00023136"/>
    </source>
</evidence>
<dbReference type="Pfam" id="PF01061">
    <property type="entry name" value="ABC2_membrane"/>
    <property type="match status" value="1"/>
</dbReference>
<feature type="transmembrane region" description="Helical" evidence="5">
    <location>
        <begin position="228"/>
        <end position="249"/>
    </location>
</feature>
<name>A0A2T0UGA9_9ACTN</name>
<feature type="domain" description="ABC-2 type transporter transmembrane" evidence="6">
    <location>
        <begin position="32"/>
        <end position="214"/>
    </location>
</feature>
<feature type="transmembrane region" description="Helical" evidence="5">
    <location>
        <begin position="139"/>
        <end position="162"/>
    </location>
</feature>
<dbReference type="OrthoDB" id="4239003at2"/>
<evidence type="ECO:0000256" key="1">
    <source>
        <dbReference type="ARBA" id="ARBA00004141"/>
    </source>
</evidence>
<dbReference type="PANTHER" id="PTHR43229:SF6">
    <property type="entry name" value="ABC-TYPE MULTIDRUG TRANSPORT SYSTEM, PERMEASE COMPONENT"/>
    <property type="match status" value="1"/>
</dbReference>
<reference evidence="7 8" key="1">
    <citation type="submission" date="2018-03" db="EMBL/GenBank/DDBJ databases">
        <title>Genomic Encyclopedia of Type Strains, Phase III (KMG-III): the genomes of soil and plant-associated and newly described type strains.</title>
        <authorList>
            <person name="Whitman W."/>
        </authorList>
    </citation>
    <scope>NUCLEOTIDE SEQUENCE [LARGE SCALE GENOMIC DNA]</scope>
    <source>
        <strain evidence="7 8">CGMCC 4.7067</strain>
    </source>
</reference>
<keyword evidence="4 5" id="KW-0472">Membrane</keyword>